<evidence type="ECO:0000313" key="4">
    <source>
        <dbReference type="EMBL" id="QEM31839.1"/>
    </source>
</evidence>
<proteinExistence type="predicted"/>
<keyword evidence="1" id="KW-1133">Transmembrane helix</keyword>
<reference evidence="6 9" key="5">
    <citation type="submission" date="2019-06" db="EMBL/GenBank/DDBJ databases">
        <title>Genome Announcement To Ensure Probiotic Safety of Streptococcus salivarius UBSS01.</title>
        <authorList>
            <person name="Sulthana A."/>
            <person name="Lakshmi S.G."/>
            <person name="Madempudi R.S."/>
        </authorList>
    </citation>
    <scope>NUCLEOTIDE SEQUENCE [LARGE SCALE GENOMIC DNA]</scope>
    <source>
        <strain evidence="6 9">UBSS01</strain>
    </source>
</reference>
<keyword evidence="1" id="KW-0812">Transmembrane</keyword>
<feature type="transmembrane region" description="Helical" evidence="1">
    <location>
        <begin position="90"/>
        <end position="116"/>
    </location>
</feature>
<dbReference type="Proteomes" id="UP000422997">
    <property type="component" value="Chromosome"/>
</dbReference>
<reference evidence="5 11" key="2">
    <citation type="submission" date="2016-11" db="EMBL/GenBank/DDBJ databases">
        <title>The potential of Streptococcus salivarius to inhibit the production of volatile sulphur compounds in the oral cavity.</title>
        <authorList>
            <person name="Sun L."/>
            <person name="Li Z."/>
            <person name="Jin D."/>
            <person name="Zhao H."/>
        </authorList>
    </citation>
    <scope>NUCLEOTIDE SEQUENCE [LARGE SCALE GENOMIC DNA]</scope>
    <source>
        <strain evidence="5 11">ICDC2</strain>
    </source>
</reference>
<dbReference type="Proteomes" id="UP000248776">
    <property type="component" value="Unassembled WGS sequence"/>
</dbReference>
<dbReference type="AlphaFoldDB" id="A0A074IZX7"/>
<keyword evidence="2" id="KW-0378">Hydrolase</keyword>
<feature type="transmembrane region" description="Helical" evidence="1">
    <location>
        <begin position="122"/>
        <end position="144"/>
    </location>
</feature>
<dbReference type="EMBL" id="CP040804">
    <property type="protein sequence ID" value="QEM31839.1"/>
    <property type="molecule type" value="Genomic_DNA"/>
</dbReference>
<dbReference type="EMBL" id="VDCW01000006">
    <property type="protein sequence ID" value="TNF67439.1"/>
    <property type="molecule type" value="Genomic_DNA"/>
</dbReference>
<reference evidence="4 10" key="4">
    <citation type="submission" date="2019-06" db="EMBL/GenBank/DDBJ databases">
        <title>Complete genome sequence of Streptococcus salivarius LAB813.</title>
        <authorList>
            <person name="Levesque C.M."/>
            <person name="Gong S.-G."/>
            <person name="Dufour D."/>
            <person name="Barbour A."/>
        </authorList>
    </citation>
    <scope>NUCLEOTIDE SEQUENCE [LARGE SCALE GENOMIC DNA]</scope>
    <source>
        <strain evidence="4 10">LAB813</strain>
    </source>
</reference>
<dbReference type="RefSeq" id="WP_013991259.1">
    <property type="nucleotide sequence ID" value="NZ_CABFMJ010000047.1"/>
</dbReference>
<evidence type="ECO:0000313" key="11">
    <source>
        <dbReference type="Proteomes" id="UP000422997"/>
    </source>
</evidence>
<evidence type="ECO:0000313" key="2">
    <source>
        <dbReference type="EMBL" id="KEO45650.1"/>
    </source>
</evidence>
<evidence type="ECO:0000256" key="1">
    <source>
        <dbReference type="SAM" id="Phobius"/>
    </source>
</evidence>
<dbReference type="GO" id="GO:0008233">
    <property type="term" value="F:peptidase activity"/>
    <property type="evidence" value="ECO:0007669"/>
    <property type="project" value="UniProtKB-KW"/>
</dbReference>
<accession>A0A074IZX7</accession>
<evidence type="ECO:0000313" key="9">
    <source>
        <dbReference type="Proteomes" id="UP000308186"/>
    </source>
</evidence>
<dbReference type="Proteomes" id="UP000322622">
    <property type="component" value="Chromosome"/>
</dbReference>
<evidence type="ECO:0000313" key="8">
    <source>
        <dbReference type="Proteomes" id="UP000248776"/>
    </source>
</evidence>
<organism evidence="2 7">
    <name type="scientific">Streptococcus salivarius</name>
    <dbReference type="NCBI Taxonomy" id="1304"/>
    <lineage>
        <taxon>Bacteria</taxon>
        <taxon>Bacillati</taxon>
        <taxon>Bacillota</taxon>
        <taxon>Bacilli</taxon>
        <taxon>Lactobacillales</taxon>
        <taxon>Streptococcaceae</taxon>
        <taxon>Streptococcus</taxon>
    </lineage>
</organism>
<name>A0A074IZX7_STRSL</name>
<dbReference type="EMBL" id="NSIW01000002">
    <property type="protein sequence ID" value="PZD57368.1"/>
    <property type="molecule type" value="Genomic_DNA"/>
</dbReference>
<reference evidence="3 8" key="3">
    <citation type="submission" date="2017-08" db="EMBL/GenBank/DDBJ databases">
        <title>Streptococcus salivarius strain HS0302 Genome.</title>
        <authorList>
            <person name="Smith J."/>
            <person name="Deng P."/>
            <person name="Geng M."/>
        </authorList>
    </citation>
    <scope>NUCLEOTIDE SEQUENCE [LARGE SCALE GENOMIC DNA]</scope>
    <source>
        <strain evidence="3 8">HS0302</strain>
    </source>
</reference>
<dbReference type="Proteomes" id="UP000027855">
    <property type="component" value="Unassembled WGS sequence"/>
</dbReference>
<feature type="transmembrane region" description="Helical" evidence="1">
    <location>
        <begin position="20"/>
        <end position="40"/>
    </location>
</feature>
<evidence type="ECO:0000313" key="3">
    <source>
        <dbReference type="EMBL" id="PZD57368.1"/>
    </source>
</evidence>
<dbReference type="GO" id="GO:0006508">
    <property type="term" value="P:proteolysis"/>
    <property type="evidence" value="ECO:0007669"/>
    <property type="project" value="UniProtKB-KW"/>
</dbReference>
<keyword evidence="1" id="KW-0472">Membrane</keyword>
<feature type="transmembrane region" description="Helical" evidence="1">
    <location>
        <begin position="46"/>
        <end position="69"/>
    </location>
</feature>
<dbReference type="EMBL" id="JJMT01000010">
    <property type="protein sequence ID" value="KEO45650.1"/>
    <property type="molecule type" value="Genomic_DNA"/>
</dbReference>
<protein>
    <submittedName>
        <fullName evidence="2">CAAX protease</fullName>
    </submittedName>
</protein>
<sequence length="148" mass="16594">MLIKMLVGKRKTEDEFKKYITRVACSLLSLGVLGLFIIRSNSLSDYALGLVLGLTIGVYVLSIYYFATLTHPKRLHQMYIAAYDERNKQILMATAVATLILEFLLIFALIALYAFVNIQLPYVTVLSVLLYGLVLGFALIRLILSKIG</sequence>
<evidence type="ECO:0000313" key="10">
    <source>
        <dbReference type="Proteomes" id="UP000322622"/>
    </source>
</evidence>
<dbReference type="EMBL" id="CP018187">
    <property type="protein sequence ID" value="QGU81381.1"/>
    <property type="molecule type" value="Genomic_DNA"/>
</dbReference>
<keyword evidence="2" id="KW-0645">Protease</keyword>
<dbReference type="Proteomes" id="UP000308186">
    <property type="component" value="Unassembled WGS sequence"/>
</dbReference>
<evidence type="ECO:0000313" key="5">
    <source>
        <dbReference type="EMBL" id="QGU81381.1"/>
    </source>
</evidence>
<evidence type="ECO:0000313" key="7">
    <source>
        <dbReference type="Proteomes" id="UP000027855"/>
    </source>
</evidence>
<evidence type="ECO:0000313" key="6">
    <source>
        <dbReference type="EMBL" id="TNF67439.1"/>
    </source>
</evidence>
<reference evidence="2 7" key="1">
    <citation type="submission" date="2014-04" db="EMBL/GenBank/DDBJ databases">
        <title>Variable characteristics of bacteriocin-producing Streptococcus salivarius strains isolated from Malaysian subjects.</title>
        <authorList>
            <person name="Philip K."/>
            <person name="Barbour A."/>
        </authorList>
    </citation>
    <scope>NUCLEOTIDE SEQUENCE [LARGE SCALE GENOMIC DNA]</scope>
    <source>
        <strain evidence="2 7">NU10</strain>
    </source>
</reference>
<gene>
    <name evidence="5" type="ORF">BSR19_09815</name>
    <name evidence="3" type="ORF">CKU37_01195</name>
    <name evidence="2" type="ORF">DL07_01045</name>
    <name evidence="6" type="ORF">FBF48_06475</name>
    <name evidence="4" type="ORF">FHI56_02605</name>
</gene>